<dbReference type="AlphaFoldDB" id="A0A482WYR8"/>
<evidence type="ECO:0000313" key="4">
    <source>
        <dbReference type="Proteomes" id="UP000291343"/>
    </source>
</evidence>
<keyword evidence="2" id="KW-0472">Membrane</keyword>
<organism evidence="3 4">
    <name type="scientific">Laodelphax striatellus</name>
    <name type="common">Small brown planthopper</name>
    <name type="synonym">Delphax striatella</name>
    <dbReference type="NCBI Taxonomy" id="195883"/>
    <lineage>
        <taxon>Eukaryota</taxon>
        <taxon>Metazoa</taxon>
        <taxon>Ecdysozoa</taxon>
        <taxon>Arthropoda</taxon>
        <taxon>Hexapoda</taxon>
        <taxon>Insecta</taxon>
        <taxon>Pterygota</taxon>
        <taxon>Neoptera</taxon>
        <taxon>Paraneoptera</taxon>
        <taxon>Hemiptera</taxon>
        <taxon>Auchenorrhyncha</taxon>
        <taxon>Fulgoroidea</taxon>
        <taxon>Delphacidae</taxon>
        <taxon>Criomorphinae</taxon>
        <taxon>Laodelphax</taxon>
    </lineage>
</organism>
<gene>
    <name evidence="3" type="ORF">LSTR_LSTR005541</name>
</gene>
<sequence length="103" mass="11262">MCGHEIRVTWVSGATPTAGGVRMTSALMALFGMVWLLRMRAEMRRCSGATARAAPPGRGRPDTPTHMPIFTVEGAAQQPRPPAPTARYTDYVPRKKTFKNSMS</sequence>
<accession>A0A482WYR8</accession>
<dbReference type="Proteomes" id="UP000291343">
    <property type="component" value="Unassembled WGS sequence"/>
</dbReference>
<keyword evidence="2" id="KW-1133">Transmembrane helix</keyword>
<protein>
    <submittedName>
        <fullName evidence="3">Uncharacterized protein</fullName>
    </submittedName>
</protein>
<feature type="transmembrane region" description="Helical" evidence="2">
    <location>
        <begin position="20"/>
        <end position="37"/>
    </location>
</feature>
<name>A0A482WYR8_LAOST</name>
<dbReference type="OrthoDB" id="78824at2759"/>
<keyword evidence="2" id="KW-0812">Transmembrane</keyword>
<proteinExistence type="predicted"/>
<feature type="region of interest" description="Disordered" evidence="1">
    <location>
        <begin position="48"/>
        <end position="68"/>
    </location>
</feature>
<evidence type="ECO:0000256" key="2">
    <source>
        <dbReference type="SAM" id="Phobius"/>
    </source>
</evidence>
<feature type="compositionally biased region" description="Low complexity" evidence="1">
    <location>
        <begin position="48"/>
        <end position="65"/>
    </location>
</feature>
<evidence type="ECO:0000313" key="3">
    <source>
        <dbReference type="EMBL" id="RZF38180.1"/>
    </source>
</evidence>
<comment type="caution">
    <text evidence="3">The sequence shown here is derived from an EMBL/GenBank/DDBJ whole genome shotgun (WGS) entry which is preliminary data.</text>
</comment>
<reference evidence="3 4" key="1">
    <citation type="journal article" date="2017" name="Gigascience">
        <title>Genome sequence of the small brown planthopper, Laodelphax striatellus.</title>
        <authorList>
            <person name="Zhu J."/>
            <person name="Jiang F."/>
            <person name="Wang X."/>
            <person name="Yang P."/>
            <person name="Bao Y."/>
            <person name="Zhao W."/>
            <person name="Wang W."/>
            <person name="Lu H."/>
            <person name="Wang Q."/>
            <person name="Cui N."/>
            <person name="Li J."/>
            <person name="Chen X."/>
            <person name="Luo L."/>
            <person name="Yu J."/>
            <person name="Kang L."/>
            <person name="Cui F."/>
        </authorList>
    </citation>
    <scope>NUCLEOTIDE SEQUENCE [LARGE SCALE GENOMIC DNA]</scope>
    <source>
        <strain evidence="3">Lst14</strain>
    </source>
</reference>
<keyword evidence="4" id="KW-1185">Reference proteome</keyword>
<evidence type="ECO:0000256" key="1">
    <source>
        <dbReference type="SAM" id="MobiDB-lite"/>
    </source>
</evidence>
<dbReference type="EMBL" id="QKKF02022802">
    <property type="protein sequence ID" value="RZF38180.1"/>
    <property type="molecule type" value="Genomic_DNA"/>
</dbReference>
<dbReference type="InParanoid" id="A0A482WYR8"/>